<dbReference type="PANTHER" id="PTHR30632:SF0">
    <property type="entry name" value="SULFATE-BINDING PROTEIN"/>
    <property type="match status" value="1"/>
</dbReference>
<evidence type="ECO:0000256" key="4">
    <source>
        <dbReference type="PIRSR" id="PIRSR004846-1"/>
    </source>
</evidence>
<proteinExistence type="inferred from homology"/>
<dbReference type="SUPFAM" id="SSF53850">
    <property type="entry name" value="Periplasmic binding protein-like II"/>
    <property type="match status" value="1"/>
</dbReference>
<comment type="similarity">
    <text evidence="1">Belongs to the bacterial solute-binding protein ModA family.</text>
</comment>
<feature type="binding site" evidence="4">
    <location>
        <position position="82"/>
    </location>
    <ligand>
        <name>molybdate</name>
        <dbReference type="ChEBI" id="CHEBI:36264"/>
    </ligand>
</feature>
<reference evidence="6" key="1">
    <citation type="journal article" date="2021" name="PeerJ">
        <title>Extensive microbial diversity within the chicken gut microbiome revealed by metagenomics and culture.</title>
        <authorList>
            <person name="Gilroy R."/>
            <person name="Ravi A."/>
            <person name="Getino M."/>
            <person name="Pursley I."/>
            <person name="Horton D.L."/>
            <person name="Alikhan N.F."/>
            <person name="Baker D."/>
            <person name="Gharbi K."/>
            <person name="Hall N."/>
            <person name="Watson M."/>
            <person name="Adriaenssens E.M."/>
            <person name="Foster-Nyarko E."/>
            <person name="Jarju S."/>
            <person name="Secka A."/>
            <person name="Antonio M."/>
            <person name="Oren A."/>
            <person name="Chaudhuri R.R."/>
            <person name="La Ragione R."/>
            <person name="Hildebrand F."/>
            <person name="Pallen M.J."/>
        </authorList>
    </citation>
    <scope>NUCLEOTIDE SEQUENCE</scope>
    <source>
        <strain evidence="6">ChiHjej12B11-1927</strain>
    </source>
</reference>
<evidence type="ECO:0000256" key="1">
    <source>
        <dbReference type="ARBA" id="ARBA00009175"/>
    </source>
</evidence>
<accession>A0A9D1VP56</accession>
<evidence type="ECO:0000313" key="7">
    <source>
        <dbReference type="Proteomes" id="UP000824230"/>
    </source>
</evidence>
<dbReference type="GO" id="GO:0015689">
    <property type="term" value="P:molybdate ion transport"/>
    <property type="evidence" value="ECO:0007669"/>
    <property type="project" value="InterPro"/>
</dbReference>
<dbReference type="Pfam" id="PF13531">
    <property type="entry name" value="SBP_bac_11"/>
    <property type="match status" value="1"/>
</dbReference>
<keyword evidence="3" id="KW-0732">Signal</keyword>
<dbReference type="Gene3D" id="3.40.190.10">
    <property type="entry name" value="Periplasmic binding protein-like II"/>
    <property type="match status" value="2"/>
</dbReference>
<evidence type="ECO:0000256" key="3">
    <source>
        <dbReference type="ARBA" id="ARBA00022729"/>
    </source>
</evidence>
<evidence type="ECO:0000313" key="6">
    <source>
        <dbReference type="EMBL" id="HIX38648.1"/>
    </source>
</evidence>
<feature type="binding site" evidence="4">
    <location>
        <position position="54"/>
    </location>
    <ligand>
        <name>molybdate</name>
        <dbReference type="ChEBI" id="CHEBI:36264"/>
    </ligand>
</feature>
<keyword evidence="2 4" id="KW-0479">Metal-binding</keyword>
<evidence type="ECO:0000256" key="2">
    <source>
        <dbReference type="ARBA" id="ARBA00022723"/>
    </source>
</evidence>
<organism evidence="6 7">
    <name type="scientific">Candidatus Blautia pullistercoris</name>
    <dbReference type="NCBI Taxonomy" id="2838499"/>
    <lineage>
        <taxon>Bacteria</taxon>
        <taxon>Bacillati</taxon>
        <taxon>Bacillota</taxon>
        <taxon>Clostridia</taxon>
        <taxon>Lachnospirales</taxon>
        <taxon>Lachnospiraceae</taxon>
        <taxon>Blautia</taxon>
    </lineage>
</organism>
<keyword evidence="4" id="KW-0500">Molybdenum</keyword>
<dbReference type="GO" id="GO:0030973">
    <property type="term" value="F:molybdate ion binding"/>
    <property type="evidence" value="ECO:0007669"/>
    <property type="project" value="TreeGrafter"/>
</dbReference>
<dbReference type="InterPro" id="IPR050682">
    <property type="entry name" value="ModA/WtpA"/>
</dbReference>
<feature type="compositionally biased region" description="Low complexity" evidence="5">
    <location>
        <begin position="9"/>
        <end position="20"/>
    </location>
</feature>
<dbReference type="PIRSF" id="PIRSF004846">
    <property type="entry name" value="ModA"/>
    <property type="match status" value="1"/>
</dbReference>
<sequence>MGACGQGSGTETSETAGGEDAAAEETDAEETASDSQETTEEGEEVELTVFAAASLTETLTEISELYKEEQPNVSLVFNFDSSGTLKTQIQEGAVCDLFISAGQTQMDQMDSTADPSVNTEGLDLVLEDSRIDILENKVVLCVSENSSVPLETFDDMAAALKEGTILLGMGNSDVPVGQYTQKILEYYGLNEEELAANGRISYGSNVKEVTTQVSEGTVDCGVIYCTDAYSAGLTASDYATPEMCGQVIYPAAVMKNSQYQEEAQAFLDFLQTDPCMEIFEEVGFSRVTEG</sequence>
<feature type="binding site" evidence="4">
    <location>
        <position position="206"/>
    </location>
    <ligand>
        <name>molybdate</name>
        <dbReference type="ChEBI" id="CHEBI:36264"/>
    </ligand>
</feature>
<dbReference type="NCBIfam" id="TIGR01256">
    <property type="entry name" value="modA"/>
    <property type="match status" value="1"/>
</dbReference>
<dbReference type="Proteomes" id="UP000824230">
    <property type="component" value="Unassembled WGS sequence"/>
</dbReference>
<dbReference type="InterPro" id="IPR005950">
    <property type="entry name" value="ModA"/>
</dbReference>
<protein>
    <submittedName>
        <fullName evidence="6">Molybdate ABC transporter substrate-binding protein</fullName>
    </submittedName>
</protein>
<dbReference type="EMBL" id="DXFG01000279">
    <property type="protein sequence ID" value="HIX38648.1"/>
    <property type="molecule type" value="Genomic_DNA"/>
</dbReference>
<comment type="caution">
    <text evidence="6">The sequence shown here is derived from an EMBL/GenBank/DDBJ whole genome shotgun (WGS) entry which is preliminary data.</text>
</comment>
<feature type="compositionally biased region" description="Acidic residues" evidence="5">
    <location>
        <begin position="21"/>
        <end position="44"/>
    </location>
</feature>
<gene>
    <name evidence="6" type="primary">modA</name>
    <name evidence="6" type="ORF">H9738_12400</name>
</gene>
<name>A0A9D1VP56_9FIRM</name>
<feature type="binding site" evidence="4">
    <location>
        <position position="224"/>
    </location>
    <ligand>
        <name>molybdate</name>
        <dbReference type="ChEBI" id="CHEBI:36264"/>
    </ligand>
</feature>
<feature type="region of interest" description="Disordered" evidence="5">
    <location>
        <begin position="1"/>
        <end position="44"/>
    </location>
</feature>
<reference evidence="6" key="2">
    <citation type="submission" date="2021-04" db="EMBL/GenBank/DDBJ databases">
        <authorList>
            <person name="Gilroy R."/>
        </authorList>
    </citation>
    <scope>NUCLEOTIDE SEQUENCE</scope>
    <source>
        <strain evidence="6">ChiHjej12B11-1927</strain>
    </source>
</reference>
<dbReference type="GO" id="GO:0046872">
    <property type="term" value="F:metal ion binding"/>
    <property type="evidence" value="ECO:0007669"/>
    <property type="project" value="UniProtKB-KW"/>
</dbReference>
<dbReference type="PANTHER" id="PTHR30632">
    <property type="entry name" value="MOLYBDATE-BINDING PERIPLASMIC PROTEIN"/>
    <property type="match status" value="1"/>
</dbReference>
<evidence type="ECO:0000256" key="5">
    <source>
        <dbReference type="SAM" id="MobiDB-lite"/>
    </source>
</evidence>
<dbReference type="AlphaFoldDB" id="A0A9D1VP56"/>